<organism evidence="1 2">
    <name type="scientific">Caballeronia glebae</name>
    <dbReference type="NCBI Taxonomy" id="1777143"/>
    <lineage>
        <taxon>Bacteria</taxon>
        <taxon>Pseudomonadati</taxon>
        <taxon>Pseudomonadota</taxon>
        <taxon>Betaproteobacteria</taxon>
        <taxon>Burkholderiales</taxon>
        <taxon>Burkholderiaceae</taxon>
        <taxon>Caballeronia</taxon>
    </lineage>
</organism>
<name>A0A158D2U0_9BURK</name>
<dbReference type="EMBL" id="FCOJ02000067">
    <property type="protein sequence ID" value="SAK88670.1"/>
    <property type="molecule type" value="Genomic_DNA"/>
</dbReference>
<gene>
    <name evidence="1" type="ORF">AWB82_06183</name>
</gene>
<reference evidence="1" key="1">
    <citation type="submission" date="2016-01" db="EMBL/GenBank/DDBJ databases">
        <authorList>
            <person name="Peeters C."/>
        </authorList>
    </citation>
    <scope>NUCLEOTIDE SEQUENCE [LARGE SCALE GENOMIC DNA]</scope>
    <source>
        <strain evidence="1">LMG 29325</strain>
    </source>
</reference>
<comment type="caution">
    <text evidence="1">The sequence shown here is derived from an EMBL/GenBank/DDBJ whole genome shotgun (WGS) entry which is preliminary data.</text>
</comment>
<proteinExistence type="predicted"/>
<evidence type="ECO:0000313" key="2">
    <source>
        <dbReference type="Proteomes" id="UP000054596"/>
    </source>
</evidence>
<dbReference type="AlphaFoldDB" id="A0A158D2U0"/>
<sequence>MGHKAKRNTATTTCTECEAIKRETAAYEALFNPALQRIIDDKGLGHLALFSLEAIQNWKSPKVYAANQAAKREEVRRWLAQRIESSTVTSLSPETLEAAMKALNHGHEALANSDPVIVDALVGAMQAFGIGWGSAMWLLPVRNASK</sequence>
<evidence type="ECO:0000313" key="1">
    <source>
        <dbReference type="EMBL" id="SAK88670.1"/>
    </source>
</evidence>
<accession>A0A158D2U0</accession>
<protein>
    <submittedName>
        <fullName evidence="1">Uncharacterized protein</fullName>
    </submittedName>
</protein>
<dbReference type="Proteomes" id="UP000054596">
    <property type="component" value="Unassembled WGS sequence"/>
</dbReference>
<keyword evidence="2" id="KW-1185">Reference proteome</keyword>